<dbReference type="EMBL" id="JABBWK010000086">
    <property type="protein sequence ID" value="KAG1894043.1"/>
    <property type="molecule type" value="Genomic_DNA"/>
</dbReference>
<feature type="non-terminal residue" evidence="1">
    <location>
        <position position="57"/>
    </location>
</feature>
<protein>
    <submittedName>
        <fullName evidence="1">Uncharacterized protein</fullName>
    </submittedName>
</protein>
<feature type="non-terminal residue" evidence="1">
    <location>
        <position position="1"/>
    </location>
</feature>
<dbReference type="Proteomes" id="UP001195769">
    <property type="component" value="Unassembled WGS sequence"/>
</dbReference>
<proteinExistence type="predicted"/>
<name>A0AAD4HEW2_9AGAM</name>
<gene>
    <name evidence="1" type="ORF">F5891DRAFT_890789</name>
</gene>
<reference evidence="1" key="1">
    <citation type="journal article" date="2020" name="New Phytol.">
        <title>Comparative genomics reveals dynamic genome evolution in host specialist ectomycorrhizal fungi.</title>
        <authorList>
            <person name="Lofgren L.A."/>
            <person name="Nguyen N.H."/>
            <person name="Vilgalys R."/>
            <person name="Ruytinx J."/>
            <person name="Liao H.L."/>
            <person name="Branco S."/>
            <person name="Kuo A."/>
            <person name="LaButti K."/>
            <person name="Lipzen A."/>
            <person name="Andreopoulos W."/>
            <person name="Pangilinan J."/>
            <person name="Riley R."/>
            <person name="Hundley H."/>
            <person name="Na H."/>
            <person name="Barry K."/>
            <person name="Grigoriev I.V."/>
            <person name="Stajich J.E."/>
            <person name="Kennedy P.G."/>
        </authorList>
    </citation>
    <scope>NUCLEOTIDE SEQUENCE</scope>
    <source>
        <strain evidence="1">FC203</strain>
    </source>
</reference>
<sequence length="57" mass="6657">YISIHIRYGDFSQQCKEFPVDQCFAPLSDIALRVSEVQEEFRTRKGIKAAMMSDERD</sequence>
<organism evidence="1 2">
    <name type="scientific">Suillus fuscotomentosus</name>
    <dbReference type="NCBI Taxonomy" id="1912939"/>
    <lineage>
        <taxon>Eukaryota</taxon>
        <taxon>Fungi</taxon>
        <taxon>Dikarya</taxon>
        <taxon>Basidiomycota</taxon>
        <taxon>Agaricomycotina</taxon>
        <taxon>Agaricomycetes</taxon>
        <taxon>Agaricomycetidae</taxon>
        <taxon>Boletales</taxon>
        <taxon>Suillineae</taxon>
        <taxon>Suillaceae</taxon>
        <taxon>Suillus</taxon>
    </lineage>
</organism>
<evidence type="ECO:0000313" key="2">
    <source>
        <dbReference type="Proteomes" id="UP001195769"/>
    </source>
</evidence>
<comment type="caution">
    <text evidence="1">The sequence shown here is derived from an EMBL/GenBank/DDBJ whole genome shotgun (WGS) entry which is preliminary data.</text>
</comment>
<evidence type="ECO:0000313" key="1">
    <source>
        <dbReference type="EMBL" id="KAG1894043.1"/>
    </source>
</evidence>
<dbReference type="GeneID" id="64667586"/>
<dbReference type="AlphaFoldDB" id="A0AAD4HEW2"/>
<dbReference type="RefSeq" id="XP_041219619.1">
    <property type="nucleotide sequence ID" value="XM_041373288.1"/>
</dbReference>
<accession>A0AAD4HEW2</accession>
<keyword evidence="2" id="KW-1185">Reference proteome</keyword>